<dbReference type="PANTHER" id="PTHR36170">
    <property type="entry name" value="CENTROSOMAL PROTEIN OF 89 KDA"/>
    <property type="match status" value="1"/>
</dbReference>
<dbReference type="EMBL" id="CAJNOC010000391">
    <property type="protein sequence ID" value="CAF0754557.1"/>
    <property type="molecule type" value="Genomic_DNA"/>
</dbReference>
<dbReference type="AlphaFoldDB" id="A0A813PQY3"/>
<dbReference type="GO" id="GO:0060271">
    <property type="term" value="P:cilium assembly"/>
    <property type="evidence" value="ECO:0007669"/>
    <property type="project" value="InterPro"/>
</dbReference>
<feature type="coiled-coil region" evidence="1">
    <location>
        <begin position="670"/>
        <end position="697"/>
    </location>
</feature>
<feature type="coiled-coil region" evidence="1">
    <location>
        <begin position="345"/>
        <end position="372"/>
    </location>
</feature>
<dbReference type="GO" id="GO:0007268">
    <property type="term" value="P:chemical synaptic transmission"/>
    <property type="evidence" value="ECO:0007669"/>
    <property type="project" value="InterPro"/>
</dbReference>
<feature type="compositionally biased region" description="Acidic residues" evidence="2">
    <location>
        <begin position="70"/>
        <end position="79"/>
    </location>
</feature>
<feature type="coiled-coil region" evidence="1">
    <location>
        <begin position="150"/>
        <end position="196"/>
    </location>
</feature>
<proteinExistence type="predicted"/>
<dbReference type="GO" id="GO:0005814">
    <property type="term" value="C:centriole"/>
    <property type="evidence" value="ECO:0007669"/>
    <property type="project" value="InterPro"/>
</dbReference>
<dbReference type="Proteomes" id="UP000663879">
    <property type="component" value="Unassembled WGS sequence"/>
</dbReference>
<evidence type="ECO:0000256" key="2">
    <source>
        <dbReference type="SAM" id="MobiDB-lite"/>
    </source>
</evidence>
<evidence type="ECO:0000256" key="1">
    <source>
        <dbReference type="SAM" id="Coils"/>
    </source>
</evidence>
<sequence length="745" mass="87264">MSCCMGFLKRKRPKSLPPGGSQVKDKKKNATIKNLVHLNNSLPNIDIYDDEKTLKKDATKSHTSNRINDENETLNDENEIYPAPLSFREPTRSPDLESDAKTRTWDPESDALKSFNQKLKKELDNPVKPKSARSITKFDQNGLEIQLEDIQKLTQNFNIDKQEIDKLKNENKNFLNENEKLKHELLERGLKSKEENDFLIATVHTALSKDLRTDKERDSLTRLFVSKQTEKNEALIREQSSVIEHLKHKCLVYEEDIKILIESRSESAWNTQVNELNREVSLLRNLVYRLNVELSSYQAKYPSPSLKTSLKKIDLASLPSRGPIPIWLVNSKYLSPLVGAYDDKIKEKDEQIKLLKLKMDELSQKLTGILEENSQLHSKLDKVSFNLGPSDAEDSELRKQIRHHAMLVLEENKALNEQLDFQQDKLLEAQRHTIIEIGNLSKRIIISETEKTDLKNHIETLKFNYDELNKKFNDCLAEAQRRVKLQDHLSQTGELKKQLEETDIYHKLEYEQLTKRIETLEYERKELTIKNKNFLSENRKLLAENKVLDKALNDGLGRKMQRHLKDLEKRLELSQIQEQNLLEEIQKLTQDIEQLKKDKETYENMFKTSQIEVKKYENKQLEENVKLGKIEGKFDDYKQKTLEKINYLSEKLKQKDSEFLLIKLENDKKITDLLNLLHKKQDQIDDLIQEKRQMEGELEMVWQSTSAQNRRLKDALLDNIRESNRPINDFNSGFNSSIHKLLIED</sequence>
<dbReference type="GO" id="GO:0045202">
    <property type="term" value="C:synapse"/>
    <property type="evidence" value="ECO:0007669"/>
    <property type="project" value="GOC"/>
</dbReference>
<dbReference type="GO" id="GO:0097539">
    <property type="term" value="C:ciliary transition fiber"/>
    <property type="evidence" value="ECO:0007669"/>
    <property type="project" value="TreeGrafter"/>
</dbReference>
<name>A0A813PQY3_9BILA</name>
<feature type="region of interest" description="Disordered" evidence="2">
    <location>
        <begin position="8"/>
        <end position="28"/>
    </location>
</feature>
<feature type="coiled-coil region" evidence="1">
    <location>
        <begin position="405"/>
        <end position="471"/>
    </location>
</feature>
<comment type="caution">
    <text evidence="3">The sequence shown here is derived from an EMBL/GenBank/DDBJ whole genome shotgun (WGS) entry which is preliminary data.</text>
</comment>
<accession>A0A813PQY3</accession>
<feature type="region of interest" description="Disordered" evidence="2">
    <location>
        <begin position="57"/>
        <end position="109"/>
    </location>
</feature>
<organism evidence="3 4">
    <name type="scientific">Brachionus calyciflorus</name>
    <dbReference type="NCBI Taxonomy" id="104777"/>
    <lineage>
        <taxon>Eukaryota</taxon>
        <taxon>Metazoa</taxon>
        <taxon>Spiralia</taxon>
        <taxon>Gnathifera</taxon>
        <taxon>Rotifera</taxon>
        <taxon>Eurotatoria</taxon>
        <taxon>Monogononta</taxon>
        <taxon>Pseudotrocha</taxon>
        <taxon>Ploima</taxon>
        <taxon>Brachionidae</taxon>
        <taxon>Brachionus</taxon>
    </lineage>
</organism>
<dbReference type="PANTHER" id="PTHR36170:SF1">
    <property type="entry name" value="CENTROSOMAL PROTEIN OF 89 KDA"/>
    <property type="match status" value="1"/>
</dbReference>
<dbReference type="OrthoDB" id="6622877at2759"/>
<evidence type="ECO:0000313" key="4">
    <source>
        <dbReference type="Proteomes" id="UP000663879"/>
    </source>
</evidence>
<evidence type="ECO:0000313" key="3">
    <source>
        <dbReference type="EMBL" id="CAF0754557.1"/>
    </source>
</evidence>
<protein>
    <submittedName>
        <fullName evidence="3">Uncharacterized protein</fullName>
    </submittedName>
</protein>
<dbReference type="GO" id="GO:0007005">
    <property type="term" value="P:mitochondrion organization"/>
    <property type="evidence" value="ECO:0007669"/>
    <property type="project" value="InterPro"/>
</dbReference>
<feature type="compositionally biased region" description="Basic and acidic residues" evidence="2">
    <location>
        <begin position="89"/>
        <end position="106"/>
    </location>
</feature>
<dbReference type="InterPro" id="IPR033545">
    <property type="entry name" value="CEP89"/>
</dbReference>
<gene>
    <name evidence="3" type="ORF">OXX778_LOCUS4100</name>
</gene>
<reference evidence="3" key="1">
    <citation type="submission" date="2021-02" db="EMBL/GenBank/DDBJ databases">
        <authorList>
            <person name="Nowell W R."/>
        </authorList>
    </citation>
    <scope>NUCLEOTIDE SEQUENCE</scope>
    <source>
        <strain evidence="3">Ploen Becks lab</strain>
    </source>
</reference>
<keyword evidence="4" id="KW-1185">Reference proteome</keyword>
<keyword evidence="1" id="KW-0175">Coiled coil</keyword>
<feature type="coiled-coil region" evidence="1">
    <location>
        <begin position="510"/>
        <end position="619"/>
    </location>
</feature>